<evidence type="ECO:0000313" key="2">
    <source>
        <dbReference type="Proteomes" id="UP000664534"/>
    </source>
</evidence>
<organism evidence="1 2">
    <name type="scientific">Imshaugia aleurites</name>
    <dbReference type="NCBI Taxonomy" id="172621"/>
    <lineage>
        <taxon>Eukaryota</taxon>
        <taxon>Fungi</taxon>
        <taxon>Dikarya</taxon>
        <taxon>Ascomycota</taxon>
        <taxon>Pezizomycotina</taxon>
        <taxon>Lecanoromycetes</taxon>
        <taxon>OSLEUM clade</taxon>
        <taxon>Lecanoromycetidae</taxon>
        <taxon>Lecanorales</taxon>
        <taxon>Lecanorineae</taxon>
        <taxon>Parmeliaceae</taxon>
        <taxon>Imshaugia</taxon>
    </lineage>
</organism>
<dbReference type="OrthoDB" id="3944128at2759"/>
<dbReference type="Proteomes" id="UP000664534">
    <property type="component" value="Unassembled WGS sequence"/>
</dbReference>
<dbReference type="AlphaFoldDB" id="A0A8H3F1J4"/>
<reference evidence="1" key="1">
    <citation type="submission" date="2021-03" db="EMBL/GenBank/DDBJ databases">
        <authorList>
            <person name="Tagirdzhanova G."/>
        </authorList>
    </citation>
    <scope>NUCLEOTIDE SEQUENCE</scope>
</reference>
<keyword evidence="2" id="KW-1185">Reference proteome</keyword>
<dbReference type="EMBL" id="CAJPDT010000016">
    <property type="protein sequence ID" value="CAF9916384.1"/>
    <property type="molecule type" value="Genomic_DNA"/>
</dbReference>
<accession>A0A8H3F1J4</accession>
<sequence length="142" mass="14871">MQHEEDFLLPKLRHDIFASRFNSHLLRRLLTTSSLDQSLTPGSIITVSDTHISSPGASPATVIGMSTETLPHTTITKAAAPETTLDGSTYTTEGPLSKFVIARQMLRRDGGVTVSGTTISYAAAGTDVVGMSAEAVGVGGPD</sequence>
<gene>
    <name evidence="1" type="ORF">IMSHALPRED_003062</name>
</gene>
<protein>
    <submittedName>
        <fullName evidence="1">Uncharacterized protein</fullName>
    </submittedName>
</protein>
<comment type="caution">
    <text evidence="1">The sequence shown here is derived from an EMBL/GenBank/DDBJ whole genome shotgun (WGS) entry which is preliminary data.</text>
</comment>
<proteinExistence type="predicted"/>
<evidence type="ECO:0000313" key="1">
    <source>
        <dbReference type="EMBL" id="CAF9916384.1"/>
    </source>
</evidence>
<name>A0A8H3F1J4_9LECA</name>